<organism evidence="2">
    <name type="scientific">Haptolina brevifila</name>
    <dbReference type="NCBI Taxonomy" id="156173"/>
    <lineage>
        <taxon>Eukaryota</taxon>
        <taxon>Haptista</taxon>
        <taxon>Haptophyta</taxon>
        <taxon>Prymnesiophyceae</taxon>
        <taxon>Prymnesiales</taxon>
        <taxon>Prymnesiaceae</taxon>
        <taxon>Haptolina</taxon>
    </lineage>
</organism>
<dbReference type="PROSITE" id="PS50330">
    <property type="entry name" value="UIM"/>
    <property type="match status" value="1"/>
</dbReference>
<dbReference type="Gene3D" id="3.40.50.1820">
    <property type="entry name" value="alpha/beta hydrolase"/>
    <property type="match status" value="1"/>
</dbReference>
<dbReference type="EMBL" id="HBGU01072053">
    <property type="protein sequence ID" value="CAD9534738.1"/>
    <property type="molecule type" value="Transcribed_RNA"/>
</dbReference>
<feature type="compositionally biased region" description="Low complexity" evidence="1">
    <location>
        <begin position="396"/>
        <end position="405"/>
    </location>
</feature>
<feature type="region of interest" description="Disordered" evidence="1">
    <location>
        <begin position="355"/>
        <end position="414"/>
    </location>
</feature>
<protein>
    <recommendedName>
        <fullName evidence="3">Serine aminopeptidase S33 domain-containing protein</fullName>
    </recommendedName>
</protein>
<evidence type="ECO:0008006" key="3">
    <source>
        <dbReference type="Google" id="ProtNLM"/>
    </source>
</evidence>
<dbReference type="PANTHER" id="PTHR43358">
    <property type="entry name" value="ALPHA/BETA-HYDROLASE"/>
    <property type="match status" value="1"/>
</dbReference>
<dbReference type="PANTHER" id="PTHR43358:SF4">
    <property type="entry name" value="ALPHA_BETA HYDROLASE FOLD-1 DOMAIN-CONTAINING PROTEIN"/>
    <property type="match status" value="1"/>
</dbReference>
<dbReference type="InterPro" id="IPR003903">
    <property type="entry name" value="UIM_dom"/>
</dbReference>
<evidence type="ECO:0000313" key="2">
    <source>
        <dbReference type="EMBL" id="CAD9534738.1"/>
    </source>
</evidence>
<accession>A0A7S2J0W2</accession>
<sequence>MSAGDYISLGWHEKDDLAAVLDHLRATGLVTSIALWGRSMGASSAVLQASRDPTLAGLVLDSPFASLEQVALELVTSAPETVPGAPSIPPFLVKTALRVVANSVKSRAGFDLYKLRPVDAAKTCFAPSLFGCGAEDILVRPHHSQQIYDGYAGDKNVVKFEGDHNDIRPGFFQDSACIFLKQVLMIPDTHQLEDVPLDSDSRPMSIMYTFHHGAPRGLHNFDAPRRQQELNQQHQAIADQAIAQHEEQMLMQAIMASLETSSGMGPTSVDGEALLSSPETLSSPDMVAALPHALSVADGRQLVPPLAMEGIETPTPPPSTLAADFGGGGGVEGMGGGAMDEEEAMLLEAIRLSLEESERQQTDDAPAPAADATAADKLPTTPLPSNRPTSDPPTSAPSATPRSAAVEGRVVDAD</sequence>
<reference evidence="2" key="1">
    <citation type="submission" date="2021-01" db="EMBL/GenBank/DDBJ databases">
        <authorList>
            <person name="Corre E."/>
            <person name="Pelletier E."/>
            <person name="Niang G."/>
            <person name="Scheremetjew M."/>
            <person name="Finn R."/>
            <person name="Kale V."/>
            <person name="Holt S."/>
            <person name="Cochrane G."/>
            <person name="Meng A."/>
            <person name="Brown T."/>
            <person name="Cohen L."/>
        </authorList>
    </citation>
    <scope>NUCLEOTIDE SEQUENCE</scope>
    <source>
        <strain evidence="2">UTEX LB 985</strain>
    </source>
</reference>
<evidence type="ECO:0000256" key="1">
    <source>
        <dbReference type="SAM" id="MobiDB-lite"/>
    </source>
</evidence>
<feature type="compositionally biased region" description="Low complexity" evidence="1">
    <location>
        <begin position="363"/>
        <end position="389"/>
    </location>
</feature>
<dbReference type="InterPro" id="IPR029058">
    <property type="entry name" value="AB_hydrolase_fold"/>
</dbReference>
<proteinExistence type="predicted"/>
<dbReference type="InterPro" id="IPR052920">
    <property type="entry name" value="DNA-binding_regulatory"/>
</dbReference>
<dbReference type="AlphaFoldDB" id="A0A7S2J0W2"/>
<gene>
    <name evidence="2" type="ORF">CBRE1094_LOCUS39315</name>
</gene>
<name>A0A7S2J0W2_9EUKA</name>
<dbReference type="SUPFAM" id="SSF53474">
    <property type="entry name" value="alpha/beta-Hydrolases"/>
    <property type="match status" value="1"/>
</dbReference>